<dbReference type="InterPro" id="IPR016181">
    <property type="entry name" value="Acyl_CoA_acyltransferase"/>
</dbReference>
<dbReference type="Proteomes" id="UP000255326">
    <property type="component" value="Unassembled WGS sequence"/>
</dbReference>
<comment type="caution">
    <text evidence="2">The sequence shown here is derived from an EMBL/GenBank/DDBJ whole genome shotgun (WGS) entry which is preliminary data.</text>
</comment>
<organism evidence="2 3">
    <name type="scientific">Falsibacillus pallidus</name>
    <dbReference type="NCBI Taxonomy" id="493781"/>
    <lineage>
        <taxon>Bacteria</taxon>
        <taxon>Bacillati</taxon>
        <taxon>Bacillota</taxon>
        <taxon>Bacilli</taxon>
        <taxon>Bacillales</taxon>
        <taxon>Bacillaceae</taxon>
        <taxon>Falsibacillus</taxon>
    </lineage>
</organism>
<dbReference type="SUPFAM" id="SSF55729">
    <property type="entry name" value="Acyl-CoA N-acyltransferases (Nat)"/>
    <property type="match status" value="1"/>
</dbReference>
<dbReference type="GO" id="GO:0005840">
    <property type="term" value="C:ribosome"/>
    <property type="evidence" value="ECO:0007669"/>
    <property type="project" value="UniProtKB-KW"/>
</dbReference>
<dbReference type="GO" id="GO:0016747">
    <property type="term" value="F:acyltransferase activity, transferring groups other than amino-acyl groups"/>
    <property type="evidence" value="ECO:0007669"/>
    <property type="project" value="InterPro"/>
</dbReference>
<feature type="domain" description="N-acetyltransferase" evidence="1">
    <location>
        <begin position="2"/>
        <end position="150"/>
    </location>
</feature>
<dbReference type="PANTHER" id="PTHR43617">
    <property type="entry name" value="L-AMINO ACID N-ACETYLTRANSFERASE"/>
    <property type="match status" value="1"/>
</dbReference>
<accession>A0A370FXV4</accession>
<protein>
    <submittedName>
        <fullName evidence="2">Ribosomal protein S18 acetylase RimI-like enzyme</fullName>
    </submittedName>
</protein>
<dbReference type="InterPro" id="IPR050276">
    <property type="entry name" value="MshD_Acetyltransferase"/>
</dbReference>
<dbReference type="EMBL" id="QQAY01000030">
    <property type="protein sequence ID" value="RDI36447.1"/>
    <property type="molecule type" value="Genomic_DNA"/>
</dbReference>
<gene>
    <name evidence="2" type="ORF">DFR59_1304</name>
</gene>
<keyword evidence="3" id="KW-1185">Reference proteome</keyword>
<dbReference type="AlphaFoldDB" id="A0A370FXV4"/>
<dbReference type="InterPro" id="IPR000182">
    <property type="entry name" value="GNAT_dom"/>
</dbReference>
<dbReference type="OrthoDB" id="65897at2"/>
<evidence type="ECO:0000313" key="2">
    <source>
        <dbReference type="EMBL" id="RDI36447.1"/>
    </source>
</evidence>
<sequence length="150" mass="17466">MIELRPMTPEQYEKYLEKAIQKYAQEKTASGNWKAEEALQKSTDEYQRLLPDGVQTENNYLYSAYDGDLNTGIIWIAKKEQAAYIYDVYIFDEYQGKGYGKAVMSEIETKAKELGINKMRLHVFGHNTRARGLYEKIGYQPTNINMEKKL</sequence>
<reference evidence="2 3" key="1">
    <citation type="submission" date="2018-07" db="EMBL/GenBank/DDBJ databases">
        <title>Genomic Encyclopedia of Type Strains, Phase IV (KMG-IV): sequencing the most valuable type-strain genomes for metagenomic binning, comparative biology and taxonomic classification.</title>
        <authorList>
            <person name="Goeker M."/>
        </authorList>
    </citation>
    <scope>NUCLEOTIDE SEQUENCE [LARGE SCALE GENOMIC DNA]</scope>
    <source>
        <strain evidence="2 3">DSM 25281</strain>
    </source>
</reference>
<dbReference type="CDD" id="cd04301">
    <property type="entry name" value="NAT_SF"/>
    <property type="match status" value="1"/>
</dbReference>
<dbReference type="RefSeq" id="WP_114747382.1">
    <property type="nucleotide sequence ID" value="NZ_QQAY01000030.1"/>
</dbReference>
<dbReference type="Gene3D" id="3.40.630.30">
    <property type="match status" value="1"/>
</dbReference>
<keyword evidence="2" id="KW-0687">Ribonucleoprotein</keyword>
<evidence type="ECO:0000259" key="1">
    <source>
        <dbReference type="PROSITE" id="PS51186"/>
    </source>
</evidence>
<proteinExistence type="predicted"/>
<keyword evidence="2" id="KW-0689">Ribosomal protein</keyword>
<dbReference type="Pfam" id="PF00583">
    <property type="entry name" value="Acetyltransf_1"/>
    <property type="match status" value="1"/>
</dbReference>
<evidence type="ECO:0000313" key="3">
    <source>
        <dbReference type="Proteomes" id="UP000255326"/>
    </source>
</evidence>
<name>A0A370FXV4_9BACI</name>
<dbReference type="PROSITE" id="PS51186">
    <property type="entry name" value="GNAT"/>
    <property type="match status" value="1"/>
</dbReference>